<dbReference type="Proteomes" id="UP001595818">
    <property type="component" value="Unassembled WGS sequence"/>
</dbReference>
<dbReference type="RefSeq" id="WP_377067725.1">
    <property type="nucleotide sequence ID" value="NZ_JBHSJJ010000015.1"/>
</dbReference>
<dbReference type="InterPro" id="IPR041624">
    <property type="entry name" value="RGI_lyase"/>
</dbReference>
<dbReference type="CDD" id="cd10318">
    <property type="entry name" value="RGL11"/>
    <property type="match status" value="1"/>
</dbReference>
<proteinExistence type="predicted"/>
<dbReference type="GO" id="GO:0016829">
    <property type="term" value="F:lyase activity"/>
    <property type="evidence" value="ECO:0007669"/>
    <property type="project" value="UniProtKB-KW"/>
</dbReference>
<protein>
    <submittedName>
        <fullName evidence="4">Rhamnogalacturonan lyase</fullName>
    </submittedName>
</protein>
<evidence type="ECO:0000313" key="4">
    <source>
        <dbReference type="EMBL" id="MFC4874154.1"/>
    </source>
</evidence>
<dbReference type="PANTHER" id="PTHR43118">
    <property type="entry name" value="RHAMNOGALACTURONAN LYASE (EUROFUNG)"/>
    <property type="match status" value="1"/>
</dbReference>
<keyword evidence="4" id="KW-0456">Lyase</keyword>
<dbReference type="InterPro" id="IPR034641">
    <property type="entry name" value="RGL11"/>
</dbReference>
<evidence type="ECO:0000256" key="1">
    <source>
        <dbReference type="SAM" id="SignalP"/>
    </source>
</evidence>
<dbReference type="Pfam" id="PF18370">
    <property type="entry name" value="RGI_lyase"/>
    <property type="match status" value="1"/>
</dbReference>
<dbReference type="InterPro" id="IPR049366">
    <property type="entry name" value="RGL11_C"/>
</dbReference>
<dbReference type="SUPFAM" id="SSF69318">
    <property type="entry name" value="Integrin alpha N-terminal domain"/>
    <property type="match status" value="1"/>
</dbReference>
<gene>
    <name evidence="4" type="ORF">ACFPFU_20790</name>
</gene>
<dbReference type="InterPro" id="IPR013783">
    <property type="entry name" value="Ig-like_fold"/>
</dbReference>
<evidence type="ECO:0000259" key="3">
    <source>
        <dbReference type="Pfam" id="PF21348"/>
    </source>
</evidence>
<feature type="signal peptide" evidence="1">
    <location>
        <begin position="1"/>
        <end position="23"/>
    </location>
</feature>
<evidence type="ECO:0000313" key="5">
    <source>
        <dbReference type="Proteomes" id="UP001595818"/>
    </source>
</evidence>
<evidence type="ECO:0000259" key="2">
    <source>
        <dbReference type="Pfam" id="PF18370"/>
    </source>
</evidence>
<keyword evidence="5" id="KW-1185">Reference proteome</keyword>
<dbReference type="Pfam" id="PF21348">
    <property type="entry name" value="RGL11_C"/>
    <property type="match status" value="1"/>
</dbReference>
<keyword evidence="1" id="KW-0732">Signal</keyword>
<name>A0ABV9T5W6_9BACT</name>
<sequence>MKRWFIASAILCLATWVSWNTHAQRQMEYLGRGVVAVPSGEGVLVSWRLLGTDPETIKFDVHKVVGEGKPVKLSETPLVQSTNFLDKSGSGNGKVQYFVRAYEGTTLLDESPPILAWDKPYLSIPLRTPEGYTPNDASVGDLTGDGRYEIVVHMTGVGKDNSHKGITDEPILHAYTLDGDFLWEINLGRNIREGAHYTQFMVYDLDGDGIAEVACKTADGTVDGKGTVIGDPDADWRNEDGYILGGPEFLTVFHGTTGEALATTDYAPGRHPDTQDPSLDQLKEVWGDGYGNRVDRFLAGIAYLDGERPSLVMSRGYYTRTVLAAWNWRDGELSQVWTFDSHDGNPENLKYAGQGYHSLSVGDIDGDGKDEIVFGSMVVDDDGSGLYSSGLGHGDAMHLSNIDPNRPGMEVFGIHERPDHPHAANLRDALTGEVLWSYPSKDVGRGLSIDIDPRYRGHESWASGEGLNGLWNVEGEVISDHKPSSCNMAIWWDGDLLRELLDGVNIDKWDYQNGTSIRLFNGQDYDLLKNNGTKSNPCLSADILGDWREELIARTSDNKELRIFSTAIPTDYRIYTLMHNPHYRLSIAWQNVAYNQPPHTGYFLGEGMEKPELPQIRLAMPDNGRMVTK</sequence>
<dbReference type="InterPro" id="IPR028994">
    <property type="entry name" value="Integrin_alpha_N"/>
</dbReference>
<accession>A0ABV9T5W6</accession>
<comment type="caution">
    <text evidence="4">The sequence shown here is derived from an EMBL/GenBank/DDBJ whole genome shotgun (WGS) entry which is preliminary data.</text>
</comment>
<reference evidence="5" key="1">
    <citation type="journal article" date="2019" name="Int. J. Syst. Evol. Microbiol.">
        <title>The Global Catalogue of Microorganisms (GCM) 10K type strain sequencing project: providing services to taxonomists for standard genome sequencing and annotation.</title>
        <authorList>
            <consortium name="The Broad Institute Genomics Platform"/>
            <consortium name="The Broad Institute Genome Sequencing Center for Infectious Disease"/>
            <person name="Wu L."/>
            <person name="Ma J."/>
        </authorList>
    </citation>
    <scope>NUCLEOTIDE SEQUENCE [LARGE SCALE GENOMIC DNA]</scope>
    <source>
        <strain evidence="5">CGMCC 4.7466</strain>
    </source>
</reference>
<feature type="domain" description="Rhamnogalacturonan I lyase beta-sheet" evidence="2">
    <location>
        <begin position="25"/>
        <end position="113"/>
    </location>
</feature>
<dbReference type="Gene3D" id="2.60.40.10">
    <property type="entry name" value="Immunoglobulins"/>
    <property type="match status" value="1"/>
</dbReference>
<feature type="chain" id="PRO_5045535068" evidence="1">
    <location>
        <begin position="24"/>
        <end position="629"/>
    </location>
</feature>
<feature type="domain" description="Rhamnogalacturonan lyase family 11 C-terminal" evidence="3">
    <location>
        <begin position="131"/>
        <end position="614"/>
    </location>
</feature>
<dbReference type="EMBL" id="JBHSJJ010000015">
    <property type="protein sequence ID" value="MFC4874154.1"/>
    <property type="molecule type" value="Genomic_DNA"/>
</dbReference>
<organism evidence="4 5">
    <name type="scientific">Negadavirga shengliensis</name>
    <dbReference type="NCBI Taxonomy" id="1389218"/>
    <lineage>
        <taxon>Bacteria</taxon>
        <taxon>Pseudomonadati</taxon>
        <taxon>Bacteroidota</taxon>
        <taxon>Cytophagia</taxon>
        <taxon>Cytophagales</taxon>
        <taxon>Cyclobacteriaceae</taxon>
        <taxon>Negadavirga</taxon>
    </lineage>
</organism>
<dbReference type="PANTHER" id="PTHR43118:SF1">
    <property type="entry name" value="RHAMNOGALACTURONAN LYASE (EUROFUNG)"/>
    <property type="match status" value="1"/>
</dbReference>